<dbReference type="InterPro" id="IPR039424">
    <property type="entry name" value="SBP_5"/>
</dbReference>
<dbReference type="PANTHER" id="PTHR30290:SF65">
    <property type="entry name" value="MONOACYL PHOSPHATIDYLINOSITOL TETRAMANNOSIDE-BINDING PROTEIN LPQW-RELATED"/>
    <property type="match status" value="1"/>
</dbReference>
<dbReference type="STRING" id="1225127.SAMN05661030_1649"/>
<dbReference type="GO" id="GO:0015833">
    <property type="term" value="P:peptide transport"/>
    <property type="evidence" value="ECO:0007669"/>
    <property type="project" value="TreeGrafter"/>
</dbReference>
<feature type="chain" id="PRO_5038966177" evidence="1">
    <location>
        <begin position="24"/>
        <end position="574"/>
    </location>
</feature>
<dbReference type="PROSITE" id="PS51257">
    <property type="entry name" value="PROKAR_LIPOPROTEIN"/>
    <property type="match status" value="1"/>
</dbReference>
<dbReference type="Gene3D" id="3.10.105.10">
    <property type="entry name" value="Dipeptide-binding Protein, Domain 3"/>
    <property type="match status" value="1"/>
</dbReference>
<name>A0A1I1MDQ0_9ACTN</name>
<accession>A0A1I1MDQ0</accession>
<gene>
    <name evidence="3" type="ORF">SAMN05661030_1649</name>
</gene>
<evidence type="ECO:0000313" key="3">
    <source>
        <dbReference type="EMBL" id="SFC83514.1"/>
    </source>
</evidence>
<dbReference type="GO" id="GO:0042597">
    <property type="term" value="C:periplasmic space"/>
    <property type="evidence" value="ECO:0007669"/>
    <property type="project" value="UniProtKB-ARBA"/>
</dbReference>
<dbReference type="Gene3D" id="3.90.76.10">
    <property type="entry name" value="Dipeptide-binding Protein, Domain 1"/>
    <property type="match status" value="1"/>
</dbReference>
<proteinExistence type="predicted"/>
<dbReference type="SUPFAM" id="SSF53850">
    <property type="entry name" value="Periplasmic binding protein-like II"/>
    <property type="match status" value="1"/>
</dbReference>
<dbReference type="InterPro" id="IPR000914">
    <property type="entry name" value="SBP_5_dom"/>
</dbReference>
<dbReference type="InterPro" id="IPR030678">
    <property type="entry name" value="Peptide/Ni-bd"/>
</dbReference>
<dbReference type="Pfam" id="PF00496">
    <property type="entry name" value="SBP_bac_5"/>
    <property type="match status" value="1"/>
</dbReference>
<keyword evidence="4" id="KW-1185">Reference proteome</keyword>
<reference evidence="4" key="1">
    <citation type="submission" date="2016-10" db="EMBL/GenBank/DDBJ databases">
        <authorList>
            <person name="Varghese N."/>
            <person name="Submissions S."/>
        </authorList>
    </citation>
    <scope>NUCLEOTIDE SEQUENCE [LARGE SCALE GENOMIC DNA]</scope>
    <source>
        <strain evidence="4">DSM 45962</strain>
    </source>
</reference>
<dbReference type="GO" id="GO:0043190">
    <property type="term" value="C:ATP-binding cassette (ABC) transporter complex"/>
    <property type="evidence" value="ECO:0007669"/>
    <property type="project" value="InterPro"/>
</dbReference>
<dbReference type="OrthoDB" id="7888869at2"/>
<dbReference type="Proteomes" id="UP000199022">
    <property type="component" value="Unassembled WGS sequence"/>
</dbReference>
<dbReference type="GO" id="GO:1904680">
    <property type="term" value="F:peptide transmembrane transporter activity"/>
    <property type="evidence" value="ECO:0007669"/>
    <property type="project" value="TreeGrafter"/>
</dbReference>
<dbReference type="RefSeq" id="WP_091556596.1">
    <property type="nucleotide sequence ID" value="NZ_BNAC01000006.1"/>
</dbReference>
<dbReference type="CDD" id="cd08501">
    <property type="entry name" value="PBP2_Lpqw"/>
    <property type="match status" value="1"/>
</dbReference>
<dbReference type="PIRSF" id="PIRSF002741">
    <property type="entry name" value="MppA"/>
    <property type="match status" value="1"/>
</dbReference>
<protein>
    <submittedName>
        <fullName evidence="3">Peptide/nickel transport system substrate-binding protein</fullName>
    </submittedName>
</protein>
<sequence length="574" mass="61475">MKSRKRGAALLATGIAGAMVLSACGGGSSDSGGGESGSSGEGRVVFGESTDFPENLFPYIAAGNATSVANLLIRVLPGPYVVEPDFSVKWDEDLLASEPELDTANGGQVNTYVINPDAVWSDGTPITAEDFEFTWRANRSSDPADGGCASLLGTTGYEQIASVEAGEDDKTVTVTYETPFSDWQSLFGNLLPAHLMDNEDPVALCDTITNGWPIADGIVGDISAGPWQIKKENIDVGGQIVVLTPNPEWWGEPTGLAQLVVQNIGNDPTTAVQGIQSGELGVIYPQPQLDLVGQIEGLEPNVSSDVTFGLSFEHLDFNTTYGPLSELAVRQAFTMALDRQEIVDQTVGQFSSDAEVLQNRIYFNNQPQYQDTAPDEYKTQNTELAKQTLEGAGWTLGADGVYAKNGQRLTVQIDTTANNPLRQTTIEVMIPQLAEAGIEATFNANPDIFAGADKPTSLEAGGFQAAVFAWVGSPFRGATQSIYEQPQGDAIGQNYSRQGTQEIDDLFAQFQVEPDPDAQAELGNQIDALLWGQVATVPLYQKPTFIAYQSSISNVEDNSTQAGPLWNSETWTVQ</sequence>
<dbReference type="Gene3D" id="3.40.190.10">
    <property type="entry name" value="Periplasmic binding protein-like II"/>
    <property type="match status" value="1"/>
</dbReference>
<organism evidence="3 4">
    <name type="scientific">Klenkia taihuensis</name>
    <dbReference type="NCBI Taxonomy" id="1225127"/>
    <lineage>
        <taxon>Bacteria</taxon>
        <taxon>Bacillati</taxon>
        <taxon>Actinomycetota</taxon>
        <taxon>Actinomycetes</taxon>
        <taxon>Geodermatophilales</taxon>
        <taxon>Geodermatophilaceae</taxon>
        <taxon>Klenkia</taxon>
    </lineage>
</organism>
<evidence type="ECO:0000256" key="1">
    <source>
        <dbReference type="SAM" id="SignalP"/>
    </source>
</evidence>
<dbReference type="PANTHER" id="PTHR30290">
    <property type="entry name" value="PERIPLASMIC BINDING COMPONENT OF ABC TRANSPORTER"/>
    <property type="match status" value="1"/>
</dbReference>
<evidence type="ECO:0000259" key="2">
    <source>
        <dbReference type="Pfam" id="PF00496"/>
    </source>
</evidence>
<evidence type="ECO:0000313" key="4">
    <source>
        <dbReference type="Proteomes" id="UP000199022"/>
    </source>
</evidence>
<keyword evidence="1" id="KW-0732">Signal</keyword>
<feature type="domain" description="Solute-binding protein family 5" evidence="2">
    <location>
        <begin position="102"/>
        <end position="477"/>
    </location>
</feature>
<dbReference type="EMBL" id="FOMD01000002">
    <property type="protein sequence ID" value="SFC83514.1"/>
    <property type="molecule type" value="Genomic_DNA"/>
</dbReference>
<dbReference type="AlphaFoldDB" id="A0A1I1MDQ0"/>
<feature type="signal peptide" evidence="1">
    <location>
        <begin position="1"/>
        <end position="23"/>
    </location>
</feature>